<dbReference type="InterPro" id="IPR016155">
    <property type="entry name" value="Mopterin_synth/thiamin_S_b"/>
</dbReference>
<dbReference type="Proteomes" id="UP000250069">
    <property type="component" value="Chromosome"/>
</dbReference>
<reference evidence="7" key="3">
    <citation type="submission" date="2020-10" db="EMBL/GenBank/DDBJ databases">
        <title>Complete genome sequence of Bacillus velezensis NST6.</title>
        <authorList>
            <person name="Choi J."/>
        </authorList>
    </citation>
    <scope>NUCLEOTIDE SEQUENCE [LARGE SCALE GENOMIC DNA]</scope>
    <source>
        <strain evidence="7">NST6</strain>
    </source>
</reference>
<dbReference type="NCBIfam" id="TIGR01682">
    <property type="entry name" value="moaD"/>
    <property type="match status" value="1"/>
</dbReference>
<dbReference type="STRING" id="1155777.BANAU_1343"/>
<evidence type="ECO:0000313" key="7">
    <source>
        <dbReference type="Proteomes" id="UP000587477"/>
    </source>
</evidence>
<name>A0A1D9PIZ8_BACVE</name>
<protein>
    <recommendedName>
        <fullName evidence="3">Molybdopterin synthase sulfur carrier subunit</fullName>
    </recommendedName>
</protein>
<accession>A0A1D9PIZ8</accession>
<dbReference type="PANTHER" id="PTHR33359:SF1">
    <property type="entry name" value="MOLYBDOPTERIN SYNTHASE SULFUR CARRIER SUBUNIT"/>
    <property type="match status" value="1"/>
</dbReference>
<sequence length="77" mass="8195">MIKVLLFAGLAEQAGTPVIELDEKETAASAVKTLLKERYGLQTIDNAMIAINETYVKDNSIVTEGDTIAFIPPVSGG</sequence>
<dbReference type="GO" id="GO:0000166">
    <property type="term" value="F:nucleotide binding"/>
    <property type="evidence" value="ECO:0007669"/>
    <property type="project" value="UniProtKB-KW"/>
</dbReference>
<dbReference type="GO" id="GO:0006777">
    <property type="term" value="P:Mo-molybdopterin cofactor biosynthetic process"/>
    <property type="evidence" value="ECO:0007669"/>
    <property type="project" value="InterPro"/>
</dbReference>
<dbReference type="SUPFAM" id="SSF54285">
    <property type="entry name" value="MoaD/ThiS"/>
    <property type="match status" value="1"/>
</dbReference>
<dbReference type="AlphaFoldDB" id="A0A1D9PIZ8"/>
<dbReference type="InterPro" id="IPR003749">
    <property type="entry name" value="ThiS/MoaD-like"/>
</dbReference>
<evidence type="ECO:0000313" key="5">
    <source>
        <dbReference type="EMBL" id="QOY25253.1"/>
    </source>
</evidence>
<dbReference type="RefSeq" id="WP_007409633.1">
    <property type="nucleotide sequence ID" value="NZ_AP018402.1"/>
</dbReference>
<dbReference type="PANTHER" id="PTHR33359">
    <property type="entry name" value="MOLYBDOPTERIN SYNTHASE SULFUR CARRIER SUBUNIT"/>
    <property type="match status" value="1"/>
</dbReference>
<dbReference type="Proteomes" id="UP000587477">
    <property type="component" value="Chromosome"/>
</dbReference>
<dbReference type="EMBL" id="CP030150">
    <property type="protein sequence ID" value="AWX71863.1"/>
    <property type="molecule type" value="Genomic_DNA"/>
</dbReference>
<proteinExistence type="inferred from homology"/>
<dbReference type="InterPro" id="IPR012675">
    <property type="entry name" value="Beta-grasp_dom_sf"/>
</dbReference>
<dbReference type="InterPro" id="IPR044672">
    <property type="entry name" value="MOCS2A"/>
</dbReference>
<evidence type="ECO:0000256" key="1">
    <source>
        <dbReference type="ARBA" id="ARBA00022741"/>
    </source>
</evidence>
<dbReference type="EMBL" id="CP063687">
    <property type="protein sequence ID" value="QOY25253.1"/>
    <property type="molecule type" value="Genomic_DNA"/>
</dbReference>
<comment type="similarity">
    <text evidence="2">Belongs to the MoaD family.</text>
</comment>
<evidence type="ECO:0000256" key="2">
    <source>
        <dbReference type="ARBA" id="ARBA00024200"/>
    </source>
</evidence>
<evidence type="ECO:0000313" key="6">
    <source>
        <dbReference type="Proteomes" id="UP000250069"/>
    </source>
</evidence>
<dbReference type="GO" id="GO:1990133">
    <property type="term" value="C:molybdopterin adenylyltransferase complex"/>
    <property type="evidence" value="ECO:0007669"/>
    <property type="project" value="TreeGrafter"/>
</dbReference>
<evidence type="ECO:0000313" key="4">
    <source>
        <dbReference type="EMBL" id="AWX71863.1"/>
    </source>
</evidence>
<reference evidence="4 6" key="1">
    <citation type="submission" date="2018-06" db="EMBL/GenBank/DDBJ databases">
        <title>Complete Genome Sequence of Bacillus velezensis DSYZ, a Plant Growth-Promoting Rhizobacterium with Antifungal Activity.</title>
        <authorList>
            <person name="Du B."/>
            <person name="Ding Y."/>
            <person name="Liu K."/>
            <person name="Yao L."/>
            <person name="Wang C."/>
            <person name="Li H."/>
            <person name="Liu H."/>
        </authorList>
    </citation>
    <scope>NUCLEOTIDE SEQUENCE [LARGE SCALE GENOMIC DNA]</scope>
    <source>
        <strain evidence="4 6">DSYZ</strain>
    </source>
</reference>
<dbReference type="UniPathway" id="UPA00344"/>
<keyword evidence="1" id="KW-0547">Nucleotide-binding</keyword>
<dbReference type="Gene3D" id="3.10.20.30">
    <property type="match status" value="1"/>
</dbReference>
<accession>A0A2D3DMT5</accession>
<reference evidence="5" key="2">
    <citation type="journal article" date="2020" name="Genomics">
        <title>Complete genome sequence of Bacillus velezensis NST6 and comparison with the species belonging to operational group B. amyloliquefaciens.</title>
        <authorList>
            <person name="Choi J."/>
            <person name="Nam J."/>
            <person name="Seo M.H."/>
        </authorList>
    </citation>
    <scope>NUCLEOTIDE SEQUENCE</scope>
    <source>
        <strain evidence="5">NST6</strain>
    </source>
</reference>
<dbReference type="CDD" id="cd00754">
    <property type="entry name" value="Ubl_MoaD"/>
    <property type="match status" value="1"/>
</dbReference>
<organism evidence="5 7">
    <name type="scientific">Bacillus velezensis</name>
    <dbReference type="NCBI Taxonomy" id="492670"/>
    <lineage>
        <taxon>Bacteria</taxon>
        <taxon>Bacillati</taxon>
        <taxon>Bacillota</taxon>
        <taxon>Bacilli</taxon>
        <taxon>Bacillales</taxon>
        <taxon>Bacillaceae</taxon>
        <taxon>Bacillus</taxon>
        <taxon>Bacillus amyloliquefaciens group</taxon>
    </lineage>
</organism>
<dbReference type="OMA" id="HIGCENI"/>
<dbReference type="GeneID" id="93080541"/>
<gene>
    <name evidence="5" type="primary">moaD</name>
    <name evidence="5" type="ORF">BACVE_000181</name>
    <name evidence="4" type="ORF">BVDSYZ_07440</name>
</gene>
<dbReference type="Pfam" id="PF02597">
    <property type="entry name" value="ThiS"/>
    <property type="match status" value="1"/>
</dbReference>
<dbReference type="KEGG" id="bmp:NG74_01465"/>
<evidence type="ECO:0000256" key="3">
    <source>
        <dbReference type="ARBA" id="ARBA00024247"/>
    </source>
</evidence>